<evidence type="ECO:0000256" key="1">
    <source>
        <dbReference type="SAM" id="MobiDB-lite"/>
    </source>
</evidence>
<evidence type="ECO:0000313" key="3">
    <source>
        <dbReference type="Proteomes" id="UP000092600"/>
    </source>
</evidence>
<name>A0A199V4U7_ANACO</name>
<organism evidence="2 3">
    <name type="scientific">Ananas comosus</name>
    <name type="common">Pineapple</name>
    <name type="synonym">Ananas ananas</name>
    <dbReference type="NCBI Taxonomy" id="4615"/>
    <lineage>
        <taxon>Eukaryota</taxon>
        <taxon>Viridiplantae</taxon>
        <taxon>Streptophyta</taxon>
        <taxon>Embryophyta</taxon>
        <taxon>Tracheophyta</taxon>
        <taxon>Spermatophyta</taxon>
        <taxon>Magnoliopsida</taxon>
        <taxon>Liliopsida</taxon>
        <taxon>Poales</taxon>
        <taxon>Bromeliaceae</taxon>
        <taxon>Bromelioideae</taxon>
        <taxon>Ananas</taxon>
    </lineage>
</organism>
<comment type="caution">
    <text evidence="2">The sequence shown here is derived from an EMBL/GenBank/DDBJ whole genome shotgun (WGS) entry which is preliminary data.</text>
</comment>
<protein>
    <submittedName>
        <fullName evidence="2">Uncharacterized protein</fullName>
    </submittedName>
</protein>
<feature type="compositionally biased region" description="Acidic residues" evidence="1">
    <location>
        <begin position="94"/>
        <end position="105"/>
    </location>
</feature>
<reference evidence="2 3" key="1">
    <citation type="journal article" date="2016" name="DNA Res.">
        <title>The draft genome of MD-2 pineapple using hybrid error correction of long reads.</title>
        <authorList>
            <person name="Redwan R.M."/>
            <person name="Saidin A."/>
            <person name="Kumar S.V."/>
        </authorList>
    </citation>
    <scope>NUCLEOTIDE SEQUENCE [LARGE SCALE GENOMIC DNA]</scope>
    <source>
        <strain evidence="3">cv. MD2</strain>
        <tissue evidence="2">Leaf</tissue>
    </source>
</reference>
<evidence type="ECO:0000313" key="2">
    <source>
        <dbReference type="EMBL" id="OAY72013.1"/>
    </source>
</evidence>
<accession>A0A199V4U7</accession>
<gene>
    <name evidence="2" type="ORF">ACMD2_16903</name>
</gene>
<dbReference type="Proteomes" id="UP000092600">
    <property type="component" value="Unassembled WGS sequence"/>
</dbReference>
<dbReference type="EMBL" id="LSRQ01003265">
    <property type="protein sequence ID" value="OAY72013.1"/>
    <property type="molecule type" value="Genomic_DNA"/>
</dbReference>
<dbReference type="AlphaFoldDB" id="A0A199V4U7"/>
<sequence>MMNPYTNHSIDSCTLLPSSLASLGRTLCPELGPKGSIPHKDLVVFDLQFRDTGLENAALLQVMFSKTIALGDIAWTPALGTMPPDPYRSHDLEEGSGDSDEDVNEDVNLLGVGGVC</sequence>
<feature type="region of interest" description="Disordered" evidence="1">
    <location>
        <begin position="84"/>
        <end position="105"/>
    </location>
</feature>
<proteinExistence type="predicted"/>